<dbReference type="Proteomes" id="UP001153076">
    <property type="component" value="Unassembled WGS sequence"/>
</dbReference>
<dbReference type="EMBL" id="JAKOGI010000038">
    <property type="protein sequence ID" value="KAJ8447488.1"/>
    <property type="molecule type" value="Genomic_DNA"/>
</dbReference>
<dbReference type="AlphaFoldDB" id="A0A9Q1KQ30"/>
<evidence type="ECO:0000256" key="1">
    <source>
        <dbReference type="SAM" id="MobiDB-lite"/>
    </source>
</evidence>
<reference evidence="3" key="1">
    <citation type="submission" date="2022-04" db="EMBL/GenBank/DDBJ databases">
        <title>Carnegiea gigantea Genome sequencing and assembly v2.</title>
        <authorList>
            <person name="Copetti D."/>
            <person name="Sanderson M.J."/>
            <person name="Burquez A."/>
            <person name="Wojciechowski M.F."/>
        </authorList>
    </citation>
    <scope>NUCLEOTIDE SEQUENCE</scope>
    <source>
        <strain evidence="3">SGP5-SGP5p</strain>
        <tissue evidence="3">Aerial part</tissue>
    </source>
</reference>
<organism evidence="3 4">
    <name type="scientific">Carnegiea gigantea</name>
    <dbReference type="NCBI Taxonomy" id="171969"/>
    <lineage>
        <taxon>Eukaryota</taxon>
        <taxon>Viridiplantae</taxon>
        <taxon>Streptophyta</taxon>
        <taxon>Embryophyta</taxon>
        <taxon>Tracheophyta</taxon>
        <taxon>Spermatophyta</taxon>
        <taxon>Magnoliopsida</taxon>
        <taxon>eudicotyledons</taxon>
        <taxon>Gunneridae</taxon>
        <taxon>Pentapetalae</taxon>
        <taxon>Caryophyllales</taxon>
        <taxon>Cactineae</taxon>
        <taxon>Cactaceae</taxon>
        <taxon>Cactoideae</taxon>
        <taxon>Echinocereeae</taxon>
        <taxon>Carnegiea</taxon>
    </lineage>
</organism>
<comment type="caution">
    <text evidence="3">The sequence shown here is derived from an EMBL/GenBank/DDBJ whole genome shotgun (WGS) entry which is preliminary data.</text>
</comment>
<gene>
    <name evidence="2" type="ORF">Cgig2_019481</name>
    <name evidence="3" type="ORF">Cgig2_019482</name>
</gene>
<protein>
    <submittedName>
        <fullName evidence="3">Uncharacterized protein</fullName>
    </submittedName>
</protein>
<accession>A0A9Q1KQ30</accession>
<name>A0A9Q1KQ30_9CARY</name>
<evidence type="ECO:0000313" key="2">
    <source>
        <dbReference type="EMBL" id="KAJ8447487.1"/>
    </source>
</evidence>
<feature type="compositionally biased region" description="Polar residues" evidence="1">
    <location>
        <begin position="30"/>
        <end position="41"/>
    </location>
</feature>
<feature type="region of interest" description="Disordered" evidence="1">
    <location>
        <begin position="30"/>
        <end position="64"/>
    </location>
</feature>
<sequence>MEAMDSNHEEKDDDVALDDDVACNLVAATITPQPLENVEQQVKNKEGQNQEESDSLSQPPGFKSPVKLNLAIHEAMEKSKEGKKTTKRSKRILEENKTLNRRRRVSTSSSNTSESIRKLAKESLKIGKLLGMTVIENENAATKRITRSLKKSKIIAE</sequence>
<proteinExistence type="predicted"/>
<evidence type="ECO:0000313" key="4">
    <source>
        <dbReference type="Proteomes" id="UP001153076"/>
    </source>
</evidence>
<evidence type="ECO:0000313" key="3">
    <source>
        <dbReference type="EMBL" id="KAJ8447488.1"/>
    </source>
</evidence>
<dbReference type="EMBL" id="JAKOGI010000038">
    <property type="protein sequence ID" value="KAJ8447487.1"/>
    <property type="molecule type" value="Genomic_DNA"/>
</dbReference>
<keyword evidence="4" id="KW-1185">Reference proteome</keyword>
<feature type="region of interest" description="Disordered" evidence="1">
    <location>
        <begin position="76"/>
        <end position="117"/>
    </location>
</feature>